<gene>
    <name evidence="2" type="ordered locus">Mycch_3077</name>
</gene>
<feature type="domain" description="DUF1023" evidence="1">
    <location>
        <begin position="305"/>
        <end position="466"/>
    </location>
</feature>
<dbReference type="ESTHER" id="myccn-i4bkm1">
    <property type="family name" value="Duf_1023"/>
</dbReference>
<dbReference type="eggNOG" id="COG1075">
    <property type="taxonomic scope" value="Bacteria"/>
</dbReference>
<name>I4BKM1_MYCCN</name>
<evidence type="ECO:0000313" key="3">
    <source>
        <dbReference type="Proteomes" id="UP000006057"/>
    </source>
</evidence>
<dbReference type="Pfam" id="PF06259">
    <property type="entry name" value="Abhydrolase_8"/>
    <property type="match status" value="1"/>
</dbReference>
<dbReference type="KEGG" id="mcb:Mycch_3077"/>
<evidence type="ECO:0000259" key="1">
    <source>
        <dbReference type="Pfam" id="PF06259"/>
    </source>
</evidence>
<dbReference type="PATRIC" id="fig|710421.3.peg.3072"/>
<dbReference type="InterPro" id="IPR029058">
    <property type="entry name" value="AB_hydrolase_fold"/>
</dbReference>
<protein>
    <recommendedName>
        <fullName evidence="1">DUF1023 domain-containing protein</fullName>
    </recommendedName>
</protein>
<dbReference type="AlphaFoldDB" id="I4BKM1"/>
<dbReference type="InterPro" id="IPR010427">
    <property type="entry name" value="DUF1023"/>
</dbReference>
<dbReference type="HOGENOM" id="CLU_506064_0_0_11"/>
<keyword evidence="3" id="KW-1185">Reference proteome</keyword>
<accession>I4BKM1</accession>
<sequence>MIRPTVTQAQAWRPEALRELAADWDDSARRLSEYVDAAAGEAGRSAEYWSGTAADAAREDARRVSDEAAKLAGVLIAASVAACDGARQIRTARAEVLDAVEQARREGFAVADDGSVAVAGNAEPLLVLLAGGRAAVADDVRTVRASALGARIGDALDRLGAADADAAADISAAWAVERSPSPAATVPAGAVPTPAVDVVGGWPTMSQDDIAAQIAAMTPGQRDRLIAEFPRQVGNTDGMPWDMRVAANRLNIAAAILAEPGRDAASAERTVFYRSLLGEIDDPAGSGGRVRRQILAFDPARASLIELNGDLAVARSVAVLVPGVNTTIDDSAADTTTARRFVSATHGQVAMITYLGGPFPQVHNPAAVLLDAADPRYALQMAPRLVAFSEDVDRTVAPGVPVTVIGHSYGGSIVGTAEEQGLTSDRTLFLAAAGAGVGVDDAGDWHNRNPDVLRFSMTAPGDFIELVQGIPGGPHGADPDDMPGVIRLSAGRYDDGGPVAGWGAHSGMLNRPSDAWRTILAVITGDGETVRRACAGAPQ</sequence>
<dbReference type="SUPFAM" id="SSF53474">
    <property type="entry name" value="alpha/beta-Hydrolases"/>
    <property type="match status" value="1"/>
</dbReference>
<dbReference type="SUPFAM" id="SSF140453">
    <property type="entry name" value="EsxAB dimer-like"/>
    <property type="match status" value="1"/>
</dbReference>
<organism evidence="2 3">
    <name type="scientific">Mycolicibacterium chubuense (strain NBB4)</name>
    <name type="common">Mycobacterium chubuense</name>
    <dbReference type="NCBI Taxonomy" id="710421"/>
    <lineage>
        <taxon>Bacteria</taxon>
        <taxon>Bacillati</taxon>
        <taxon>Actinomycetota</taxon>
        <taxon>Actinomycetes</taxon>
        <taxon>Mycobacteriales</taxon>
        <taxon>Mycobacteriaceae</taxon>
        <taxon>Mycolicibacterium</taxon>
    </lineage>
</organism>
<evidence type="ECO:0000313" key="2">
    <source>
        <dbReference type="EMBL" id="AFM17828.1"/>
    </source>
</evidence>
<reference evidence="2 3" key="1">
    <citation type="submission" date="2012-06" db="EMBL/GenBank/DDBJ databases">
        <title>Complete sequence of chromosome of Mycobacterium chubuense NBB4.</title>
        <authorList>
            <consortium name="US DOE Joint Genome Institute"/>
            <person name="Lucas S."/>
            <person name="Han J."/>
            <person name="Lapidus A."/>
            <person name="Cheng J.-F."/>
            <person name="Goodwin L."/>
            <person name="Pitluck S."/>
            <person name="Peters L."/>
            <person name="Mikhailova N."/>
            <person name="Teshima H."/>
            <person name="Detter J.C."/>
            <person name="Han C."/>
            <person name="Tapia R."/>
            <person name="Land M."/>
            <person name="Hauser L."/>
            <person name="Kyrpides N."/>
            <person name="Ivanova N."/>
            <person name="Pagani I."/>
            <person name="Mattes T."/>
            <person name="Holmes A."/>
            <person name="Rutledge P."/>
            <person name="Paulsen I."/>
            <person name="Coleman N."/>
            <person name="Woyke T."/>
        </authorList>
    </citation>
    <scope>NUCLEOTIDE SEQUENCE [LARGE SCALE GENOMIC DNA]</scope>
    <source>
        <strain evidence="2 3">NBB4</strain>
    </source>
</reference>
<dbReference type="Gene3D" id="1.10.287.1060">
    <property type="entry name" value="ESAT-6-like"/>
    <property type="match status" value="1"/>
</dbReference>
<dbReference type="EMBL" id="CP003053">
    <property type="protein sequence ID" value="AFM17828.1"/>
    <property type="molecule type" value="Genomic_DNA"/>
</dbReference>
<dbReference type="STRING" id="710421.Mycch_3077"/>
<dbReference type="Proteomes" id="UP000006057">
    <property type="component" value="Chromosome"/>
</dbReference>
<dbReference type="RefSeq" id="WP_014816305.1">
    <property type="nucleotide sequence ID" value="NC_018027.1"/>
</dbReference>
<proteinExistence type="predicted"/>
<dbReference type="InterPro" id="IPR036689">
    <property type="entry name" value="ESAT-6-like_sf"/>
</dbReference>
<dbReference type="OrthoDB" id="5170249at2"/>